<organism evidence="1 2">
    <name type="scientific">Castilleja foliolosa</name>
    <dbReference type="NCBI Taxonomy" id="1961234"/>
    <lineage>
        <taxon>Eukaryota</taxon>
        <taxon>Viridiplantae</taxon>
        <taxon>Streptophyta</taxon>
        <taxon>Embryophyta</taxon>
        <taxon>Tracheophyta</taxon>
        <taxon>Spermatophyta</taxon>
        <taxon>Magnoliopsida</taxon>
        <taxon>eudicotyledons</taxon>
        <taxon>Gunneridae</taxon>
        <taxon>Pentapetalae</taxon>
        <taxon>asterids</taxon>
        <taxon>lamiids</taxon>
        <taxon>Lamiales</taxon>
        <taxon>Orobanchaceae</taxon>
        <taxon>Pedicularideae</taxon>
        <taxon>Castillejinae</taxon>
        <taxon>Castilleja</taxon>
    </lineage>
</organism>
<dbReference type="Proteomes" id="UP001632038">
    <property type="component" value="Unassembled WGS sequence"/>
</dbReference>
<sequence>MTDDKFISPAAAGNTPAPAVSDAATHVLPSLISSLSIYDKPVNPHFLQPPPDHSSASVKFQNPVAGDSSVIIHIGGEVSAKVLFYHLSNFGVILNFEYRYYGPFQSIGTCKVIYASVESITALKTSPYRIPTRMEVHTSGESCSFNCGS</sequence>
<gene>
    <name evidence="1" type="ORF">CASFOL_027892</name>
</gene>
<dbReference type="AlphaFoldDB" id="A0ABD3CHR7"/>
<protein>
    <submittedName>
        <fullName evidence="1">Uncharacterized protein</fullName>
    </submittedName>
</protein>
<name>A0ABD3CHR7_9LAMI</name>
<evidence type="ECO:0000313" key="1">
    <source>
        <dbReference type="EMBL" id="KAL3628846.1"/>
    </source>
</evidence>
<dbReference type="EMBL" id="JAVIJP010000036">
    <property type="protein sequence ID" value="KAL3628846.1"/>
    <property type="molecule type" value="Genomic_DNA"/>
</dbReference>
<proteinExistence type="predicted"/>
<reference evidence="2" key="1">
    <citation type="journal article" date="2024" name="IScience">
        <title>Strigolactones Initiate the Formation of Haustorium-like Structures in Castilleja.</title>
        <authorList>
            <person name="Buerger M."/>
            <person name="Peterson D."/>
            <person name="Chory J."/>
        </authorList>
    </citation>
    <scope>NUCLEOTIDE SEQUENCE [LARGE SCALE GENOMIC DNA]</scope>
</reference>
<accession>A0ABD3CHR7</accession>
<keyword evidence="2" id="KW-1185">Reference proteome</keyword>
<comment type="caution">
    <text evidence="1">The sequence shown here is derived from an EMBL/GenBank/DDBJ whole genome shotgun (WGS) entry which is preliminary data.</text>
</comment>
<evidence type="ECO:0000313" key="2">
    <source>
        <dbReference type="Proteomes" id="UP001632038"/>
    </source>
</evidence>